<dbReference type="EMBL" id="JBHLVF010000049">
    <property type="protein sequence ID" value="MFC0396304.1"/>
    <property type="molecule type" value="Genomic_DNA"/>
</dbReference>
<dbReference type="RefSeq" id="WP_204822846.1">
    <property type="nucleotide sequence ID" value="NZ_JANHOF010000040.1"/>
</dbReference>
<organism evidence="1 2">
    <name type="scientific">Paenibacillus mendelii</name>
    <dbReference type="NCBI Taxonomy" id="206163"/>
    <lineage>
        <taxon>Bacteria</taxon>
        <taxon>Bacillati</taxon>
        <taxon>Bacillota</taxon>
        <taxon>Bacilli</taxon>
        <taxon>Bacillales</taxon>
        <taxon>Paenibacillaceae</taxon>
        <taxon>Paenibacillus</taxon>
    </lineage>
</organism>
<sequence>MRLKIEEWLSSQIVSEEAGNLLKESIVCYKASAYRAGFLFSYLFFQTVLKERILSAKKPDDVPVAKWNAILQNLRNDDKWDEEVYEAVKRGPGSWVIFNLTDDLRQQVTYWKNRRNDCAHAKTNGIQASHVESFWSFIQYNLPKFVVNGGKAALLEKVRVHFDITLTAPNTDFEYITQEIVHSIYEHDYKEFIVELNQLLGDTFFDSSYESERKISFWLRLFGLNEAFDETLIEYLLENEKLYNAILKNDSSKVVYFRGHPQFIRKLWFDGKIEPSILAALLRNDLIPVDQQEEAIVNIVKSYQRVYPEIIQEEDMNILIAKGLPTIFKRIAFEERNISSFEWANHAKRWLVVWYIKKYGIDETIVCSLSITFTGDHPWHLRDALKEVFNEDPTLKDSFVRIAQEKGYSLPVLLGFRTL</sequence>
<gene>
    <name evidence="1" type="ORF">ACFFJ8_33690</name>
</gene>
<comment type="caution">
    <text evidence="1">The sequence shown here is derived from an EMBL/GenBank/DDBJ whole genome shotgun (WGS) entry which is preliminary data.</text>
</comment>
<evidence type="ECO:0000313" key="1">
    <source>
        <dbReference type="EMBL" id="MFC0396304.1"/>
    </source>
</evidence>
<keyword evidence="2" id="KW-1185">Reference proteome</keyword>
<name>A0ABV6JK71_9BACL</name>
<evidence type="ECO:0000313" key="2">
    <source>
        <dbReference type="Proteomes" id="UP001589818"/>
    </source>
</evidence>
<dbReference type="Proteomes" id="UP001589818">
    <property type="component" value="Unassembled WGS sequence"/>
</dbReference>
<accession>A0ABV6JK71</accession>
<reference evidence="1 2" key="1">
    <citation type="submission" date="2024-09" db="EMBL/GenBank/DDBJ databases">
        <authorList>
            <person name="Sun Q."/>
            <person name="Mori K."/>
        </authorList>
    </citation>
    <scope>NUCLEOTIDE SEQUENCE [LARGE SCALE GENOMIC DNA]</scope>
    <source>
        <strain evidence="1 2">CCM 4839</strain>
    </source>
</reference>
<protein>
    <submittedName>
        <fullName evidence="1">Uncharacterized protein</fullName>
    </submittedName>
</protein>
<proteinExistence type="predicted"/>